<sequence>MSQPTEHSNDSRSVPDLIRALVDEVRALFQTEGRLIRSEINDKVSQVQVGGGEIAAGAICLLVSLFVLSQALVAALTKLLAAVFESDATPAAEAAAGSGWAAWAALIVGVFFAIVGIVLLNRGRSNLQAKNLVPERTADQVSRDAKLVKEQAR</sequence>
<name>A0A3L7JE39_9HYPH</name>
<dbReference type="RefSeq" id="WP_121645690.1">
    <property type="nucleotide sequence ID" value="NZ_RCWN01000001.1"/>
</dbReference>
<feature type="transmembrane region" description="Helical" evidence="1">
    <location>
        <begin position="100"/>
        <end position="120"/>
    </location>
</feature>
<protein>
    <submittedName>
        <fullName evidence="2">Phage holin family protein</fullName>
    </submittedName>
</protein>
<dbReference type="AlphaFoldDB" id="A0A3L7JE39"/>
<keyword evidence="3" id="KW-1185">Reference proteome</keyword>
<dbReference type="InterPro" id="IPR009937">
    <property type="entry name" value="Phage_holin_3_6"/>
</dbReference>
<evidence type="ECO:0000256" key="1">
    <source>
        <dbReference type="SAM" id="Phobius"/>
    </source>
</evidence>
<dbReference type="EMBL" id="RCWN01000001">
    <property type="protein sequence ID" value="RLQ88724.1"/>
    <property type="molecule type" value="Genomic_DNA"/>
</dbReference>
<feature type="transmembrane region" description="Helical" evidence="1">
    <location>
        <begin position="54"/>
        <end position="80"/>
    </location>
</feature>
<gene>
    <name evidence="2" type="ORF">D8780_11380</name>
</gene>
<reference evidence="2 3" key="1">
    <citation type="submission" date="2018-10" db="EMBL/GenBank/DDBJ databases">
        <title>Notoacmeibacter sp. M2BS9Y-3-1, whole genome shotgun sequence.</title>
        <authorList>
            <person name="Tuo L."/>
        </authorList>
    </citation>
    <scope>NUCLEOTIDE SEQUENCE [LARGE SCALE GENOMIC DNA]</scope>
    <source>
        <strain evidence="2 3">M2BS9Y-3-1</strain>
    </source>
</reference>
<dbReference type="Pfam" id="PF07332">
    <property type="entry name" value="Phage_holin_3_6"/>
    <property type="match status" value="1"/>
</dbReference>
<comment type="caution">
    <text evidence="2">The sequence shown here is derived from an EMBL/GenBank/DDBJ whole genome shotgun (WGS) entry which is preliminary data.</text>
</comment>
<evidence type="ECO:0000313" key="2">
    <source>
        <dbReference type="EMBL" id="RLQ88724.1"/>
    </source>
</evidence>
<dbReference type="Proteomes" id="UP000281094">
    <property type="component" value="Unassembled WGS sequence"/>
</dbReference>
<keyword evidence="1" id="KW-0812">Transmembrane</keyword>
<organism evidence="2 3">
    <name type="scientific">Notoacmeibacter ruber</name>
    <dbReference type="NCBI Taxonomy" id="2670375"/>
    <lineage>
        <taxon>Bacteria</taxon>
        <taxon>Pseudomonadati</taxon>
        <taxon>Pseudomonadota</taxon>
        <taxon>Alphaproteobacteria</taxon>
        <taxon>Hyphomicrobiales</taxon>
        <taxon>Notoacmeibacteraceae</taxon>
        <taxon>Notoacmeibacter</taxon>
    </lineage>
</organism>
<evidence type="ECO:0000313" key="3">
    <source>
        <dbReference type="Proteomes" id="UP000281094"/>
    </source>
</evidence>
<accession>A0A3L7JE39</accession>
<proteinExistence type="predicted"/>
<keyword evidence="1" id="KW-0472">Membrane</keyword>
<keyword evidence="1" id="KW-1133">Transmembrane helix</keyword>